<dbReference type="Proteomes" id="UP000736335">
    <property type="component" value="Unassembled WGS sequence"/>
</dbReference>
<keyword evidence="4" id="KW-1185">Reference proteome</keyword>
<feature type="compositionally biased region" description="Low complexity" evidence="1">
    <location>
        <begin position="127"/>
        <end position="137"/>
    </location>
</feature>
<dbReference type="EMBL" id="WIUZ02000012">
    <property type="protein sequence ID" value="KAF9782317.1"/>
    <property type="molecule type" value="Genomic_DNA"/>
</dbReference>
<feature type="region of interest" description="Disordered" evidence="1">
    <location>
        <begin position="101"/>
        <end position="205"/>
    </location>
</feature>
<feature type="compositionally biased region" description="Basic and acidic residues" evidence="1">
    <location>
        <begin position="141"/>
        <end position="163"/>
    </location>
</feature>
<accession>A0A9P6HA20</accession>
<evidence type="ECO:0000313" key="4">
    <source>
        <dbReference type="Proteomes" id="UP000736335"/>
    </source>
</evidence>
<proteinExistence type="predicted"/>
<dbReference type="OrthoDB" id="5579731at2759"/>
<gene>
    <name evidence="3" type="ORF">BJ322DRAFT_1111188</name>
</gene>
<reference evidence="3" key="1">
    <citation type="journal article" date="2020" name="Nat. Commun.">
        <title>Large-scale genome sequencing of mycorrhizal fungi provides insights into the early evolution of symbiotic traits.</title>
        <authorList>
            <person name="Miyauchi S."/>
            <person name="Kiss E."/>
            <person name="Kuo A."/>
            <person name="Drula E."/>
            <person name="Kohler A."/>
            <person name="Sanchez-Garcia M."/>
            <person name="Morin E."/>
            <person name="Andreopoulos B."/>
            <person name="Barry K.W."/>
            <person name="Bonito G."/>
            <person name="Buee M."/>
            <person name="Carver A."/>
            <person name="Chen C."/>
            <person name="Cichocki N."/>
            <person name="Clum A."/>
            <person name="Culley D."/>
            <person name="Crous P.W."/>
            <person name="Fauchery L."/>
            <person name="Girlanda M."/>
            <person name="Hayes R.D."/>
            <person name="Keri Z."/>
            <person name="LaButti K."/>
            <person name="Lipzen A."/>
            <person name="Lombard V."/>
            <person name="Magnuson J."/>
            <person name="Maillard F."/>
            <person name="Murat C."/>
            <person name="Nolan M."/>
            <person name="Ohm R.A."/>
            <person name="Pangilinan J."/>
            <person name="Pereira M.F."/>
            <person name="Perotto S."/>
            <person name="Peter M."/>
            <person name="Pfister S."/>
            <person name="Riley R."/>
            <person name="Sitrit Y."/>
            <person name="Stielow J.B."/>
            <person name="Szollosi G."/>
            <person name="Zifcakova L."/>
            <person name="Stursova M."/>
            <person name="Spatafora J.W."/>
            <person name="Tedersoo L."/>
            <person name="Vaario L.M."/>
            <person name="Yamada A."/>
            <person name="Yan M."/>
            <person name="Wang P."/>
            <person name="Xu J."/>
            <person name="Bruns T."/>
            <person name="Baldrian P."/>
            <person name="Vilgalys R."/>
            <person name="Dunand C."/>
            <person name="Henrissat B."/>
            <person name="Grigoriev I.V."/>
            <person name="Hibbett D."/>
            <person name="Nagy L.G."/>
            <person name="Martin F.M."/>
        </authorList>
    </citation>
    <scope>NUCLEOTIDE SEQUENCE</scope>
    <source>
        <strain evidence="3">UH-Tt-Lm1</strain>
    </source>
</reference>
<feature type="compositionally biased region" description="Basic and acidic residues" evidence="1">
    <location>
        <begin position="182"/>
        <end position="205"/>
    </location>
</feature>
<dbReference type="AlphaFoldDB" id="A0A9P6HA20"/>
<protein>
    <recommendedName>
        <fullName evidence="2">BOD1/SHG1 domain-containing protein</fullName>
    </recommendedName>
</protein>
<feature type="domain" description="BOD1/SHG1" evidence="2">
    <location>
        <begin position="8"/>
        <end position="80"/>
    </location>
</feature>
<feature type="compositionally biased region" description="Basic and acidic residues" evidence="1">
    <location>
        <begin position="105"/>
        <end position="126"/>
    </location>
</feature>
<sequence>MSITNPAQLVAEYKKSGEFDRLRREMLSDFQKSEVVGPLLGKVEVIARQKLQSDRKLEYLPQEAVHRELTAELDRFPLVERAVGEFRARSERLYPSEVRASLRNLLRDSQKRESKDEPAKKVEESTKPSVTVAASVVPPKPAEEQTVRGDTDDVGVERTKNEDQDAMDVEQTSAYPPVEEPTADKRSNGPATTDRKDAEGDPHIH</sequence>
<evidence type="ECO:0000259" key="2">
    <source>
        <dbReference type="Pfam" id="PF05205"/>
    </source>
</evidence>
<reference evidence="3" key="2">
    <citation type="submission" date="2020-11" db="EMBL/GenBank/DDBJ databases">
        <authorList>
            <consortium name="DOE Joint Genome Institute"/>
            <person name="Kuo A."/>
            <person name="Miyauchi S."/>
            <person name="Kiss E."/>
            <person name="Drula E."/>
            <person name="Kohler A."/>
            <person name="Sanchez-Garcia M."/>
            <person name="Andreopoulos B."/>
            <person name="Barry K.W."/>
            <person name="Bonito G."/>
            <person name="Buee M."/>
            <person name="Carver A."/>
            <person name="Chen C."/>
            <person name="Cichocki N."/>
            <person name="Clum A."/>
            <person name="Culley D."/>
            <person name="Crous P.W."/>
            <person name="Fauchery L."/>
            <person name="Girlanda M."/>
            <person name="Hayes R."/>
            <person name="Keri Z."/>
            <person name="Labutti K."/>
            <person name="Lipzen A."/>
            <person name="Lombard V."/>
            <person name="Magnuson J."/>
            <person name="Maillard F."/>
            <person name="Morin E."/>
            <person name="Murat C."/>
            <person name="Nolan M."/>
            <person name="Ohm R."/>
            <person name="Pangilinan J."/>
            <person name="Pereira M."/>
            <person name="Perotto S."/>
            <person name="Peter M."/>
            <person name="Riley R."/>
            <person name="Sitrit Y."/>
            <person name="Stielow B."/>
            <person name="Szollosi G."/>
            <person name="Zifcakova L."/>
            <person name="Stursova M."/>
            <person name="Spatafora J.W."/>
            <person name="Tedersoo L."/>
            <person name="Vaario L.-M."/>
            <person name="Yamada A."/>
            <person name="Yan M."/>
            <person name="Wang P."/>
            <person name="Xu J."/>
            <person name="Bruns T."/>
            <person name="Baldrian P."/>
            <person name="Vilgalys R."/>
            <person name="Henrissat B."/>
            <person name="Grigoriev I.V."/>
            <person name="Hibbett D."/>
            <person name="Nagy L.G."/>
            <person name="Martin F.M."/>
        </authorList>
    </citation>
    <scope>NUCLEOTIDE SEQUENCE</scope>
    <source>
        <strain evidence="3">UH-Tt-Lm1</strain>
    </source>
</reference>
<organism evidence="3 4">
    <name type="scientific">Thelephora terrestris</name>
    <dbReference type="NCBI Taxonomy" id="56493"/>
    <lineage>
        <taxon>Eukaryota</taxon>
        <taxon>Fungi</taxon>
        <taxon>Dikarya</taxon>
        <taxon>Basidiomycota</taxon>
        <taxon>Agaricomycotina</taxon>
        <taxon>Agaricomycetes</taxon>
        <taxon>Thelephorales</taxon>
        <taxon>Thelephoraceae</taxon>
        <taxon>Thelephora</taxon>
    </lineage>
</organism>
<evidence type="ECO:0000256" key="1">
    <source>
        <dbReference type="SAM" id="MobiDB-lite"/>
    </source>
</evidence>
<dbReference type="InterPro" id="IPR055264">
    <property type="entry name" value="BOD1/SHG1_dom"/>
</dbReference>
<name>A0A9P6HA20_9AGAM</name>
<comment type="caution">
    <text evidence="3">The sequence shown here is derived from an EMBL/GenBank/DDBJ whole genome shotgun (WGS) entry which is preliminary data.</text>
</comment>
<evidence type="ECO:0000313" key="3">
    <source>
        <dbReference type="EMBL" id="KAF9782317.1"/>
    </source>
</evidence>
<dbReference type="Pfam" id="PF05205">
    <property type="entry name" value="COMPASS-Shg1"/>
    <property type="match status" value="1"/>
</dbReference>